<feature type="non-terminal residue" evidence="2">
    <location>
        <position position="1"/>
    </location>
</feature>
<dbReference type="Gene3D" id="3.20.20.105">
    <property type="entry name" value="Queuine tRNA-ribosyltransferase-like"/>
    <property type="match status" value="1"/>
</dbReference>
<organism evidence="2">
    <name type="scientific">marine metagenome</name>
    <dbReference type="NCBI Taxonomy" id="408172"/>
    <lineage>
        <taxon>unclassified sequences</taxon>
        <taxon>metagenomes</taxon>
        <taxon>ecological metagenomes</taxon>
    </lineage>
</organism>
<reference evidence="2" key="1">
    <citation type="submission" date="2018-05" db="EMBL/GenBank/DDBJ databases">
        <authorList>
            <person name="Lanie J.A."/>
            <person name="Ng W.-L."/>
            <person name="Kazmierczak K.M."/>
            <person name="Andrzejewski T.M."/>
            <person name="Davidsen T.M."/>
            <person name="Wayne K.J."/>
            <person name="Tettelin H."/>
            <person name="Glass J.I."/>
            <person name="Rusch D."/>
            <person name="Podicherti R."/>
            <person name="Tsui H.-C.T."/>
            <person name="Winkler M.E."/>
        </authorList>
    </citation>
    <scope>NUCLEOTIDE SEQUENCE</scope>
</reference>
<feature type="domain" description="tRNA-guanine(15) transglycosylase-like" evidence="1">
    <location>
        <begin position="1"/>
        <end position="50"/>
    </location>
</feature>
<sequence length="62" mass="7376">RAYLRHCFHMNEIIGLRMITLHNVYYYMELMRRIRQGVTDGNLEELLKEVEVTGPPLAGRQE</sequence>
<accession>A0A382ZQ92</accession>
<evidence type="ECO:0000313" key="2">
    <source>
        <dbReference type="EMBL" id="SVD97379.1"/>
    </source>
</evidence>
<evidence type="ECO:0000259" key="1">
    <source>
        <dbReference type="Pfam" id="PF01702"/>
    </source>
</evidence>
<dbReference type="InterPro" id="IPR036511">
    <property type="entry name" value="TGT-like_sf"/>
</dbReference>
<proteinExistence type="predicted"/>
<name>A0A382ZQ92_9ZZZZ</name>
<dbReference type="AlphaFoldDB" id="A0A382ZQ92"/>
<dbReference type="InterPro" id="IPR002616">
    <property type="entry name" value="tRNA_ribo_trans-like"/>
</dbReference>
<dbReference type="Pfam" id="PF01702">
    <property type="entry name" value="TGT"/>
    <property type="match status" value="1"/>
</dbReference>
<dbReference type="SUPFAM" id="SSF51713">
    <property type="entry name" value="tRNA-guanine transglycosylase"/>
    <property type="match status" value="1"/>
</dbReference>
<dbReference type="GO" id="GO:0006400">
    <property type="term" value="P:tRNA modification"/>
    <property type="evidence" value="ECO:0007669"/>
    <property type="project" value="InterPro"/>
</dbReference>
<dbReference type="EMBL" id="UINC01185593">
    <property type="protein sequence ID" value="SVD97379.1"/>
    <property type="molecule type" value="Genomic_DNA"/>
</dbReference>
<gene>
    <name evidence="2" type="ORF">METZ01_LOCUS450233</name>
</gene>
<protein>
    <recommendedName>
        <fullName evidence="1">tRNA-guanine(15) transglycosylase-like domain-containing protein</fullName>
    </recommendedName>
</protein>